<dbReference type="GO" id="GO:0004312">
    <property type="term" value="F:fatty acid synthase activity"/>
    <property type="evidence" value="ECO:0007669"/>
    <property type="project" value="TreeGrafter"/>
</dbReference>
<dbReference type="PROSITE" id="PS50075">
    <property type="entry name" value="CARRIER"/>
    <property type="match status" value="1"/>
</dbReference>
<dbReference type="InterPro" id="IPR014031">
    <property type="entry name" value="Ketoacyl_synth_C"/>
</dbReference>
<dbReference type="Gene3D" id="3.40.50.12780">
    <property type="entry name" value="N-terminal domain of ligase-like"/>
    <property type="match status" value="1"/>
</dbReference>
<evidence type="ECO:0000256" key="3">
    <source>
        <dbReference type="ARBA" id="ARBA00022679"/>
    </source>
</evidence>
<protein>
    <submittedName>
        <fullName evidence="8">Deoxyerythronolide-B synthase EryA1, modules 1 and 2</fullName>
    </submittedName>
</protein>
<dbReference type="Pfam" id="PF02801">
    <property type="entry name" value="Ketoacyl-synt_C"/>
    <property type="match status" value="1"/>
</dbReference>
<dbReference type="InterPro" id="IPR001227">
    <property type="entry name" value="Ac_transferase_dom_sf"/>
</dbReference>
<dbReference type="InterPro" id="IPR020841">
    <property type="entry name" value="PKS_Beta-ketoAc_synthase_dom"/>
</dbReference>
<dbReference type="PROSITE" id="PS52004">
    <property type="entry name" value="KS3_2"/>
    <property type="match status" value="1"/>
</dbReference>
<dbReference type="InterPro" id="IPR014030">
    <property type="entry name" value="Ketoacyl_synth_N"/>
</dbReference>
<dbReference type="InterPro" id="IPR014043">
    <property type="entry name" value="Acyl_transferase_dom"/>
</dbReference>
<dbReference type="SMART" id="SM00827">
    <property type="entry name" value="PKS_AT"/>
    <property type="match status" value="1"/>
</dbReference>
<dbReference type="Gene3D" id="3.30.70.3290">
    <property type="match status" value="1"/>
</dbReference>
<dbReference type="Pfam" id="PF00501">
    <property type="entry name" value="AMP-binding"/>
    <property type="match status" value="1"/>
</dbReference>
<dbReference type="InterPro" id="IPR016039">
    <property type="entry name" value="Thiolase-like"/>
</dbReference>
<dbReference type="InterPro" id="IPR016035">
    <property type="entry name" value="Acyl_Trfase/lysoPLipase"/>
</dbReference>
<gene>
    <name evidence="8" type="ORF">SEMRO_1636_G287590.1</name>
</gene>
<keyword evidence="9" id="KW-1185">Reference proteome</keyword>
<proteinExistence type="predicted"/>
<feature type="domain" description="Carrier" evidence="6">
    <location>
        <begin position="1109"/>
        <end position="1184"/>
    </location>
</feature>
<feature type="region of interest" description="Disordered" evidence="4">
    <location>
        <begin position="2508"/>
        <end position="2527"/>
    </location>
</feature>
<dbReference type="Gene3D" id="1.10.1200.10">
    <property type="entry name" value="ACP-like"/>
    <property type="match status" value="1"/>
</dbReference>
<evidence type="ECO:0000256" key="2">
    <source>
        <dbReference type="ARBA" id="ARBA00022553"/>
    </source>
</evidence>
<feature type="transmembrane region" description="Helical" evidence="5">
    <location>
        <begin position="80"/>
        <end position="108"/>
    </location>
</feature>
<dbReference type="GO" id="GO:0006633">
    <property type="term" value="P:fatty acid biosynthetic process"/>
    <property type="evidence" value="ECO:0007669"/>
    <property type="project" value="InterPro"/>
</dbReference>
<dbReference type="InterPro" id="IPR018201">
    <property type="entry name" value="Ketoacyl_synth_AS"/>
</dbReference>
<evidence type="ECO:0000256" key="5">
    <source>
        <dbReference type="SAM" id="Phobius"/>
    </source>
</evidence>
<feature type="compositionally biased region" description="Basic and acidic residues" evidence="4">
    <location>
        <begin position="694"/>
        <end position="704"/>
    </location>
</feature>
<reference evidence="8" key="1">
    <citation type="submission" date="2020-06" db="EMBL/GenBank/DDBJ databases">
        <authorList>
            <consortium name="Plant Systems Biology data submission"/>
        </authorList>
    </citation>
    <scope>NUCLEOTIDE SEQUENCE</scope>
    <source>
        <strain evidence="8">D6</strain>
    </source>
</reference>
<comment type="caution">
    <text evidence="8">The sequence shown here is derived from an EMBL/GenBank/DDBJ whole genome shotgun (WGS) entry which is preliminary data.</text>
</comment>
<accession>A0A9N8HUC0</accession>
<dbReference type="SUPFAM" id="SSF56801">
    <property type="entry name" value="Acetyl-CoA synthetase-like"/>
    <property type="match status" value="1"/>
</dbReference>
<feature type="transmembrane region" description="Helical" evidence="5">
    <location>
        <begin position="2254"/>
        <end position="2274"/>
    </location>
</feature>
<dbReference type="Pfam" id="PF00698">
    <property type="entry name" value="Acyl_transf_1"/>
    <property type="match status" value="1"/>
</dbReference>
<dbReference type="GO" id="GO:0004315">
    <property type="term" value="F:3-oxoacyl-[acyl-carrier-protein] synthase activity"/>
    <property type="evidence" value="ECO:0007669"/>
    <property type="project" value="InterPro"/>
</dbReference>
<evidence type="ECO:0000313" key="9">
    <source>
        <dbReference type="Proteomes" id="UP001153069"/>
    </source>
</evidence>
<sequence length="2527" mass="276716">MNNMVDPGSTTASNPAEPQIVPFLDLVRQVVQEQDTEAFATWYDGRGKQTDEYSFVRMWEEAGVIANHLRKWNVEKGDRVVLCYSFGLHFFATFLGCLRAGVVAVLVYPPIPPLTESLPKMNKVVSDCNAKLILIDSTIALGKRIDRWSPLSSSRHLWPNIAEWKVTDKLSWHGLTKFDDSVPAPTDLAFLQYTSGSTGEPKGVMVTFEALAANVKIIHIGYKQCFRDGMPERLTGFSWLPQYHDLGLIYATIAPFAGGFRMHMMSPIDFVKNPLLWIELMSKHRVHWGVAPDFAFNLVVRKFIEARDRKGKEPIPGLDLSTLHNLQNTAEPVKTSTKKNFEELFAPYGLRDGWFASGYGLAENTVCAAACFEFHLSSRDEDLHPFVAAGSRDVGDPGVCSLKVVDPVTCQEVPDVTTGEVWIGGICRAAGYFGKPDLSRETFGGKLVGDTSDRTFLRTGDLGFFQDGKLYICGRSKDIIIVNGANYYPQDVEAAVQEASPAVRPGCLAAFSSSETADAGAALEVVFEIRNNMLHDLADVVETVRRSIIASTKLSPHRVVAIRERSIPKTTSGKIKRRATRTALHEGALPVLLEWSNTGSTFGEDFFSAELLPDIGENDVTAFDDIMLISEHMRQYNVDGDLSELCRRLGQSAHKRTAPQHFAADSMDISEHSFCTDEVDIGDIASIRQSTEPEIPKEDKKESNESGPDAPGDGLVQYYAASFGNTSIQLPEAAVAAVCAIEANEEKLNDAFDHLGLSCIPEIAQEWNELDKSTSTIQAMCKTAMDAINKHNPVLVRFAHLLAAHPEWIQGQNGAEQLEGMIHQAFVLNWATTVLCASPDLIRKKMAFDSKSEMEALKDHKPVALPKDARFLVNGSEEDSLFGAVSLFLWMKHRTVGKTISSILEAEQQVGEAKSRTELLSQELFFINILEATWLDERQGFSDNAFVGKWAAARCHVSGMSGYKALIRQQSFAEVYSAWNMAFVMTLENPLLIAKLLIPCVSACEPEDFLWNRIVSLYLSSTTILPSALADQRNPILSSTPIEALGHLNRAWVRFLDPEYEHKTTPAPGWFRLFDSWNRISPATSTIGAVSKSIMPSEAQRQTRNLSASEMFEVVRNAVASLLGVNADDIPASLPLDQMGLTSMMAVELADQLGAATGEYIPTTLVYEGGSTVEDIVRYLNNMHDVPIDHPIDAASESSMEPIAVIGIACRLPGEVQSPEDFWKLLATNTDAIREVPPSRYDWREYYDPRSGRAGKTASKWGGFIEDIDGFDSRFFSMSTREAESLDPKARLLLECSFEAFEDAGLLRDDLLDSKTGVFLGSGESDFAIETFQNPTELDHYSLLGCSSAATAGRVSYVFGLRGPAMTIDTACSSGLVAVNQACSSLSAGECNMALVGGVNLVGPHVTVALSQTGVLSPTGRCHAFSADADGYVRADGCGVLLLKPLSAAIRDKDRIRGVIRGSACNQDGKSIGLSAPRGEAQQAVVRDALRRSGIPPSQVGYVECHGTGTKLGDPIEVNALGKVFAQDRGQGSNLIIGSVKSNIGHSEAASGVAALIKALLCLEKKSIPASLHASNLNPHIRFDRLPIEVATENTEWKPNGMPRVAGVSSFGISGTNAFVVVEEAPESLRSDYGSSPDSEEHVLPIVLSSHSPQATIIRATQLHSHLMTQPDVSIVNLGFTLATKRTLFQEHRVGIAASSRANLLEELELLAKGNLESCVEASDVSPNRKLCVLLSGQGTHHHGMGKDLYQTYESFRQAADECAKHFDEELELPLLTVMFAEPGTGEAALLDRSDFALTALFTFQYATFQLWSSWGVQPDMLIGHSVGEMVAATIAGMFDLGDACRLVATLIRLTKELSHNGSMLAVEASESKLLDLIKKLDGAVDIAAVNSQHQVVLSGPNETIEKLQEACRSIGLKAEKLNVDCGFHSRCMHPILGAFSEETSKVQQRMPVIPVIGCSECGLVDSDAMADGDFWSQQIRGTVRFADAVSVAQDRGADIFLELGPSSQLIDHMASKTSEEKLPSLVSTLKKEGSSEQQAFTRAACDLFCSGMAPLWDSAFPASARVVDLPTYPFDRQRVYRKPFGPGELASTSSGKMNNPRNGPSSAALTYSLTDCQRFLAGLLGGLPEHYDKSLSLHAAGFDSLSLMSLIRHINDVTGSSSFSPSCLRKDMVVEDIVKLIQNECAANLHRREGTTTASELASTHSLGRSGSHVQGIDREEAGKLVLPHFDEDDAVTHHGIESPPITWQRERMLAGVAFVATVGWWILSLYTFGSQEDPEQVLLYTVVVLFLCLLSRNFVYSKVSQGASWIPDPITFTHSLQQVPVVLAFIALFAAGTDTFLKFWGSILFGFYLFTFSNILISWDDCSVDFRRFYVVHHSLAFILTGAFRIPDDEWTDELALGVVVFLTSDIWNDLFILFRCIYGHDALSRWQTAYLQLAAFAAERLQRLATFCIAFFVDEKNALGYLLFSAGIAMEMWDIYFQAKRVLRQFRVAQRFTGQATLGSSRDLEMGMPSSTMAPQEDVP</sequence>
<dbReference type="SMART" id="SM00823">
    <property type="entry name" value="PKS_PP"/>
    <property type="match status" value="1"/>
</dbReference>
<keyword evidence="2" id="KW-0597">Phosphoprotein</keyword>
<keyword evidence="5" id="KW-0472">Membrane</keyword>
<dbReference type="SUPFAM" id="SSF55048">
    <property type="entry name" value="Probable ACP-binding domain of malonyl-CoA ACP transacylase"/>
    <property type="match status" value="1"/>
</dbReference>
<keyword evidence="5" id="KW-0812">Transmembrane</keyword>
<evidence type="ECO:0000259" key="6">
    <source>
        <dbReference type="PROSITE" id="PS50075"/>
    </source>
</evidence>
<dbReference type="PROSITE" id="PS00455">
    <property type="entry name" value="AMP_BINDING"/>
    <property type="match status" value="1"/>
</dbReference>
<feature type="domain" description="Ketosynthase family 3 (KS3)" evidence="7">
    <location>
        <begin position="1200"/>
        <end position="1624"/>
    </location>
</feature>
<keyword evidence="3" id="KW-0808">Transferase</keyword>
<dbReference type="InterPro" id="IPR040097">
    <property type="entry name" value="FAAL/FAAC"/>
</dbReference>
<dbReference type="OrthoDB" id="416130at2759"/>
<dbReference type="InterPro" id="IPR032821">
    <property type="entry name" value="PKS_assoc"/>
</dbReference>
<dbReference type="SMART" id="SM00825">
    <property type="entry name" value="PKS_KS"/>
    <property type="match status" value="1"/>
</dbReference>
<dbReference type="Pfam" id="PF16197">
    <property type="entry name" value="KAsynt_C_assoc"/>
    <property type="match status" value="1"/>
</dbReference>
<dbReference type="SUPFAM" id="SSF52151">
    <property type="entry name" value="FabD/lysophospholipase-like"/>
    <property type="match status" value="1"/>
</dbReference>
<dbReference type="Gene3D" id="3.30.300.30">
    <property type="match status" value="1"/>
</dbReference>
<keyword evidence="1" id="KW-0596">Phosphopantetheine</keyword>
<dbReference type="InterPro" id="IPR000873">
    <property type="entry name" value="AMP-dep_synth/lig_dom"/>
</dbReference>
<dbReference type="PROSITE" id="PS00606">
    <property type="entry name" value="KS3_1"/>
    <property type="match status" value="1"/>
</dbReference>
<dbReference type="InterPro" id="IPR016036">
    <property type="entry name" value="Malonyl_transacylase_ACP-bd"/>
</dbReference>
<dbReference type="GO" id="GO:0031177">
    <property type="term" value="F:phosphopantetheine binding"/>
    <property type="evidence" value="ECO:0007669"/>
    <property type="project" value="InterPro"/>
</dbReference>
<dbReference type="CDD" id="cd05931">
    <property type="entry name" value="FAAL"/>
    <property type="match status" value="1"/>
</dbReference>
<dbReference type="InterPro" id="IPR009081">
    <property type="entry name" value="PP-bd_ACP"/>
</dbReference>
<dbReference type="CDD" id="cd00833">
    <property type="entry name" value="PKS"/>
    <property type="match status" value="1"/>
</dbReference>
<organism evidence="8 9">
    <name type="scientific">Seminavis robusta</name>
    <dbReference type="NCBI Taxonomy" id="568900"/>
    <lineage>
        <taxon>Eukaryota</taxon>
        <taxon>Sar</taxon>
        <taxon>Stramenopiles</taxon>
        <taxon>Ochrophyta</taxon>
        <taxon>Bacillariophyta</taxon>
        <taxon>Bacillariophyceae</taxon>
        <taxon>Bacillariophycidae</taxon>
        <taxon>Naviculales</taxon>
        <taxon>Naviculaceae</taxon>
        <taxon>Seminavis</taxon>
    </lineage>
</organism>
<feature type="transmembrane region" description="Helical" evidence="5">
    <location>
        <begin position="2283"/>
        <end position="2301"/>
    </location>
</feature>
<dbReference type="InterPro" id="IPR042099">
    <property type="entry name" value="ANL_N_sf"/>
</dbReference>
<dbReference type="Pfam" id="PF00109">
    <property type="entry name" value="ketoacyl-synt"/>
    <property type="match status" value="1"/>
</dbReference>
<dbReference type="Pfam" id="PF00550">
    <property type="entry name" value="PP-binding"/>
    <property type="match status" value="1"/>
</dbReference>
<feature type="transmembrane region" description="Helical" evidence="5">
    <location>
        <begin position="2345"/>
        <end position="2365"/>
    </location>
</feature>
<dbReference type="InterPro" id="IPR050091">
    <property type="entry name" value="PKS_NRPS_Biosynth_Enz"/>
</dbReference>
<dbReference type="EMBL" id="CAICTM010001634">
    <property type="protein sequence ID" value="CAB9525145.1"/>
    <property type="molecule type" value="Genomic_DNA"/>
</dbReference>
<dbReference type="Gene3D" id="3.40.47.10">
    <property type="match status" value="1"/>
</dbReference>
<feature type="transmembrane region" description="Helical" evidence="5">
    <location>
        <begin position="2321"/>
        <end position="2338"/>
    </location>
</feature>
<evidence type="ECO:0000256" key="1">
    <source>
        <dbReference type="ARBA" id="ARBA00022450"/>
    </source>
</evidence>
<feature type="region of interest" description="Disordered" evidence="4">
    <location>
        <begin position="687"/>
        <end position="711"/>
    </location>
</feature>
<name>A0A9N8HUC0_9STRA</name>
<dbReference type="InterPro" id="IPR045851">
    <property type="entry name" value="AMP-bd_C_sf"/>
</dbReference>
<keyword evidence="5" id="KW-1133">Transmembrane helix</keyword>
<dbReference type="InterPro" id="IPR036736">
    <property type="entry name" value="ACP-like_sf"/>
</dbReference>
<dbReference type="InterPro" id="IPR020845">
    <property type="entry name" value="AMP-binding_CS"/>
</dbReference>
<dbReference type="FunFam" id="3.40.47.10:FF:000019">
    <property type="entry name" value="Polyketide synthase type I"/>
    <property type="match status" value="1"/>
</dbReference>
<evidence type="ECO:0000256" key="4">
    <source>
        <dbReference type="SAM" id="MobiDB-lite"/>
    </source>
</evidence>
<evidence type="ECO:0000259" key="7">
    <source>
        <dbReference type="PROSITE" id="PS52004"/>
    </source>
</evidence>
<dbReference type="Gene3D" id="3.40.366.10">
    <property type="entry name" value="Malonyl-Coenzyme A Acyl Carrier Protein, domain 2"/>
    <property type="match status" value="1"/>
</dbReference>
<dbReference type="Proteomes" id="UP001153069">
    <property type="component" value="Unassembled WGS sequence"/>
</dbReference>
<evidence type="ECO:0000313" key="8">
    <source>
        <dbReference type="EMBL" id="CAB9525145.1"/>
    </source>
</evidence>
<dbReference type="InterPro" id="IPR020806">
    <property type="entry name" value="PKS_PP-bd"/>
</dbReference>
<dbReference type="SUPFAM" id="SSF53901">
    <property type="entry name" value="Thiolase-like"/>
    <property type="match status" value="1"/>
</dbReference>
<dbReference type="SUPFAM" id="SSF47336">
    <property type="entry name" value="ACP-like"/>
    <property type="match status" value="1"/>
</dbReference>
<dbReference type="PANTHER" id="PTHR43775:SF37">
    <property type="entry name" value="SI:DKEY-61P9.11"/>
    <property type="match status" value="1"/>
</dbReference>
<dbReference type="PANTHER" id="PTHR43775">
    <property type="entry name" value="FATTY ACID SYNTHASE"/>
    <property type="match status" value="1"/>
</dbReference>